<dbReference type="OrthoDB" id="515064at2759"/>
<dbReference type="PROSITE" id="PS50118">
    <property type="entry name" value="HMG_BOX_2"/>
    <property type="match status" value="1"/>
</dbReference>
<dbReference type="Pfam" id="PF04855">
    <property type="entry name" value="SNF5"/>
    <property type="match status" value="1"/>
</dbReference>
<comment type="subcellular location">
    <subcellularLocation>
        <location evidence="1">Nucleus</location>
    </subcellularLocation>
</comment>
<protein>
    <recommendedName>
        <fullName evidence="8">HMG box domain-containing protein</fullName>
    </recommendedName>
</protein>
<gene>
    <name evidence="9" type="ORF">H257_10860</name>
</gene>
<keyword evidence="6" id="KW-0238">DNA-binding</keyword>
<dbReference type="PANTHER" id="PTHR10019">
    <property type="entry name" value="SNF5"/>
    <property type="match status" value="1"/>
</dbReference>
<dbReference type="InterPro" id="IPR036910">
    <property type="entry name" value="HMG_box_dom_sf"/>
</dbReference>
<proteinExistence type="inferred from homology"/>
<evidence type="ECO:0000256" key="1">
    <source>
        <dbReference type="ARBA" id="ARBA00004123"/>
    </source>
</evidence>
<evidence type="ECO:0000313" key="9">
    <source>
        <dbReference type="EMBL" id="ETV74790.1"/>
    </source>
</evidence>
<evidence type="ECO:0000256" key="3">
    <source>
        <dbReference type="ARBA" id="ARBA00023015"/>
    </source>
</evidence>
<dbReference type="InterPro" id="IPR006939">
    <property type="entry name" value="SNF5"/>
</dbReference>
<feature type="region of interest" description="Disordered" evidence="7">
    <location>
        <begin position="382"/>
        <end position="404"/>
    </location>
</feature>
<dbReference type="AlphaFoldDB" id="W4G535"/>
<dbReference type="GeneID" id="20812856"/>
<dbReference type="STRING" id="112090.W4G535"/>
<evidence type="ECO:0000256" key="4">
    <source>
        <dbReference type="ARBA" id="ARBA00023163"/>
    </source>
</evidence>
<feature type="DNA-binding region" description="HMG box" evidence="6">
    <location>
        <begin position="407"/>
        <end position="473"/>
    </location>
</feature>
<comment type="similarity">
    <text evidence="2">Belongs to the SNF5 family.</text>
</comment>
<name>W4G535_APHAT</name>
<dbReference type="InterPro" id="IPR009071">
    <property type="entry name" value="HMG_box_dom"/>
</dbReference>
<sequence>MQRRLSCLMKKLNLNEETVSALLMRSFPDFQRWMAGKEHGNDDYNDNDDDIEARVEFFLMSNALEDLVQQKDIAYTSLPVDALLVRSNGIVQSGMHHAKATETKPARQSKRKSTRAVKLELIDDRSPIDAKEYLTRGLMNLRNQMKTQHGRRAMDRGAWSMDIRGKWTRIAPRSHTRQSATPALGRRCDQLMATTDPLRPIRIDFQVGLDRRIQETILWNVDANETTPIQFAAITAAELKLSPTFQNSIAASICQQLDQQSAKIPRYQCEDRLHPICIHIQIDGLLVQDQFEWNINDDSNSPEHFALVMCRDLQLPAAFHAAIALSIREQVHFYRRVIFGGTKTDQPVWAMPRLEHAVRLPLECDQWGPTLTHVNGTLDAPAVGTAPLPSASHEPPPKPARRRIPFSIKPTTAFSIYSKRQRSDPSTVSTSVRAIQKAWRHLSNEDKAMYADLAAVDTTKRRRQHLVRVRDNHIRTWEVKDALRRGLIPYASTDSSSKCRELLVEHYIDARNQVDNLLLLEHQMPRQATFLVDASKPKSITTTTTATTWERFHQA</sequence>
<keyword evidence="5 6" id="KW-0539">Nucleus</keyword>
<evidence type="ECO:0000256" key="5">
    <source>
        <dbReference type="ARBA" id="ARBA00023242"/>
    </source>
</evidence>
<evidence type="ECO:0000256" key="7">
    <source>
        <dbReference type="SAM" id="MobiDB-lite"/>
    </source>
</evidence>
<dbReference type="EMBL" id="KI913143">
    <property type="protein sequence ID" value="ETV74790.1"/>
    <property type="molecule type" value="Genomic_DNA"/>
</dbReference>
<dbReference type="VEuPathDB" id="FungiDB:H257_10860"/>
<organism evidence="9">
    <name type="scientific">Aphanomyces astaci</name>
    <name type="common">Crayfish plague agent</name>
    <dbReference type="NCBI Taxonomy" id="112090"/>
    <lineage>
        <taxon>Eukaryota</taxon>
        <taxon>Sar</taxon>
        <taxon>Stramenopiles</taxon>
        <taxon>Oomycota</taxon>
        <taxon>Saprolegniomycetes</taxon>
        <taxon>Saprolegniales</taxon>
        <taxon>Verrucalvaceae</taxon>
        <taxon>Aphanomyces</taxon>
    </lineage>
</organism>
<feature type="domain" description="HMG box" evidence="8">
    <location>
        <begin position="407"/>
        <end position="473"/>
    </location>
</feature>
<evidence type="ECO:0000259" key="8">
    <source>
        <dbReference type="PROSITE" id="PS50118"/>
    </source>
</evidence>
<accession>W4G535</accession>
<dbReference type="Gene3D" id="1.10.30.10">
    <property type="entry name" value="High mobility group box domain"/>
    <property type="match status" value="1"/>
</dbReference>
<dbReference type="GO" id="GO:0003677">
    <property type="term" value="F:DNA binding"/>
    <property type="evidence" value="ECO:0007669"/>
    <property type="project" value="UniProtKB-UniRule"/>
</dbReference>
<dbReference type="RefSeq" id="XP_009835877.1">
    <property type="nucleotide sequence ID" value="XM_009837575.1"/>
</dbReference>
<dbReference type="GO" id="GO:0000228">
    <property type="term" value="C:nuclear chromosome"/>
    <property type="evidence" value="ECO:0007669"/>
    <property type="project" value="InterPro"/>
</dbReference>
<evidence type="ECO:0000256" key="2">
    <source>
        <dbReference type="ARBA" id="ARBA00010239"/>
    </source>
</evidence>
<dbReference type="CDD" id="cd00084">
    <property type="entry name" value="HMG-box_SF"/>
    <property type="match status" value="1"/>
</dbReference>
<keyword evidence="3" id="KW-0805">Transcription regulation</keyword>
<evidence type="ECO:0000256" key="6">
    <source>
        <dbReference type="PROSITE-ProRule" id="PRU00267"/>
    </source>
</evidence>
<reference evidence="9" key="1">
    <citation type="submission" date="2013-12" db="EMBL/GenBank/DDBJ databases">
        <title>The Genome Sequence of Aphanomyces astaci APO3.</title>
        <authorList>
            <consortium name="The Broad Institute Genomics Platform"/>
            <person name="Russ C."/>
            <person name="Tyler B."/>
            <person name="van West P."/>
            <person name="Dieguez-Uribeondo J."/>
            <person name="Young S.K."/>
            <person name="Zeng Q."/>
            <person name="Gargeya S."/>
            <person name="Fitzgerald M."/>
            <person name="Abouelleil A."/>
            <person name="Alvarado L."/>
            <person name="Chapman S.B."/>
            <person name="Gainer-Dewar J."/>
            <person name="Goldberg J."/>
            <person name="Griggs A."/>
            <person name="Gujja S."/>
            <person name="Hansen M."/>
            <person name="Howarth C."/>
            <person name="Imamovic A."/>
            <person name="Ireland A."/>
            <person name="Larimer J."/>
            <person name="McCowan C."/>
            <person name="Murphy C."/>
            <person name="Pearson M."/>
            <person name="Poon T.W."/>
            <person name="Priest M."/>
            <person name="Roberts A."/>
            <person name="Saif S."/>
            <person name="Shea T."/>
            <person name="Sykes S."/>
            <person name="Wortman J."/>
            <person name="Nusbaum C."/>
            <person name="Birren B."/>
        </authorList>
    </citation>
    <scope>NUCLEOTIDE SEQUENCE [LARGE SCALE GENOMIC DNA]</scope>
    <source>
        <strain evidence="9">APO3</strain>
    </source>
</reference>
<dbReference type="GO" id="GO:0006338">
    <property type="term" value="P:chromatin remodeling"/>
    <property type="evidence" value="ECO:0007669"/>
    <property type="project" value="InterPro"/>
</dbReference>
<keyword evidence="4" id="KW-0804">Transcription</keyword>
<dbReference type="SUPFAM" id="SSF47095">
    <property type="entry name" value="HMG-box"/>
    <property type="match status" value="1"/>
</dbReference>